<dbReference type="GO" id="GO:0003700">
    <property type="term" value="F:DNA-binding transcription factor activity"/>
    <property type="evidence" value="ECO:0007669"/>
    <property type="project" value="InterPro"/>
</dbReference>
<dbReference type="PROSITE" id="PS50995">
    <property type="entry name" value="HTH_MARR_2"/>
    <property type="match status" value="1"/>
</dbReference>
<keyword evidence="3" id="KW-1185">Reference proteome</keyword>
<comment type="caution">
    <text evidence="2">The sequence shown here is derived from an EMBL/GenBank/DDBJ whole genome shotgun (WGS) entry which is preliminary data.</text>
</comment>
<dbReference type="GO" id="GO:0006950">
    <property type="term" value="P:response to stress"/>
    <property type="evidence" value="ECO:0007669"/>
    <property type="project" value="TreeGrafter"/>
</dbReference>
<dbReference type="SUPFAM" id="SSF46785">
    <property type="entry name" value="Winged helix' DNA-binding domain"/>
    <property type="match status" value="1"/>
</dbReference>
<evidence type="ECO:0000313" key="2">
    <source>
        <dbReference type="EMBL" id="THG29523.1"/>
    </source>
</evidence>
<dbReference type="InterPro" id="IPR036390">
    <property type="entry name" value="WH_DNA-bd_sf"/>
</dbReference>
<proteinExistence type="predicted"/>
<dbReference type="Pfam" id="PF12802">
    <property type="entry name" value="MarR_2"/>
    <property type="match status" value="1"/>
</dbReference>
<dbReference type="InterPro" id="IPR036388">
    <property type="entry name" value="WH-like_DNA-bd_sf"/>
</dbReference>
<dbReference type="Gene3D" id="1.10.10.10">
    <property type="entry name" value="Winged helix-like DNA-binding domain superfamily/Winged helix DNA-binding domain"/>
    <property type="match status" value="1"/>
</dbReference>
<dbReference type="PANTHER" id="PTHR33164">
    <property type="entry name" value="TRANSCRIPTIONAL REGULATOR, MARR FAMILY"/>
    <property type="match status" value="1"/>
</dbReference>
<dbReference type="Proteomes" id="UP000309133">
    <property type="component" value="Unassembled WGS sequence"/>
</dbReference>
<dbReference type="SMART" id="SM00347">
    <property type="entry name" value="HTH_MARR"/>
    <property type="match status" value="1"/>
</dbReference>
<evidence type="ECO:0000259" key="1">
    <source>
        <dbReference type="PROSITE" id="PS50995"/>
    </source>
</evidence>
<dbReference type="EMBL" id="SSSM01000005">
    <property type="protein sequence ID" value="THG29523.1"/>
    <property type="molecule type" value="Genomic_DNA"/>
</dbReference>
<reference evidence="2 3" key="1">
    <citation type="submission" date="2019-04" db="EMBL/GenBank/DDBJ databases">
        <authorList>
            <person name="Jiang L."/>
        </authorList>
    </citation>
    <scope>NUCLEOTIDE SEQUENCE [LARGE SCALE GENOMIC DNA]</scope>
    <source>
        <strain evidence="2 3">YIM 131853</strain>
    </source>
</reference>
<dbReference type="AlphaFoldDB" id="A0A4S4FGZ3"/>
<dbReference type="PANTHER" id="PTHR33164:SF43">
    <property type="entry name" value="HTH-TYPE TRANSCRIPTIONAL REPRESSOR YETL"/>
    <property type="match status" value="1"/>
</dbReference>
<protein>
    <submittedName>
        <fullName evidence="2">Winged helix-turn-helix transcriptional regulator</fullName>
    </submittedName>
</protein>
<accession>A0A4S4FGZ3</accession>
<gene>
    <name evidence="2" type="ORF">E6C64_12590</name>
</gene>
<organism evidence="2 3">
    <name type="scientific">Naasia lichenicola</name>
    <dbReference type="NCBI Taxonomy" id="2565933"/>
    <lineage>
        <taxon>Bacteria</taxon>
        <taxon>Bacillati</taxon>
        <taxon>Actinomycetota</taxon>
        <taxon>Actinomycetes</taxon>
        <taxon>Micrococcales</taxon>
        <taxon>Microbacteriaceae</taxon>
        <taxon>Naasia</taxon>
    </lineage>
</organism>
<sequence length="157" mass="17155">MNMTNPRTGYPDGYLIYLIKQIDSGLRRPFDELISGHGISTAGYTALTVLQSRPGMTSSELARRTFVRAQTMAETVTSLTQAGYVRREKDPAHGLQILLYITDLGLERVAELAPEVAHLESDLVGALGEGEPAELIRALRACRDALAALSRDERPSV</sequence>
<evidence type="ECO:0000313" key="3">
    <source>
        <dbReference type="Proteomes" id="UP000309133"/>
    </source>
</evidence>
<dbReference type="InterPro" id="IPR000835">
    <property type="entry name" value="HTH_MarR-typ"/>
</dbReference>
<name>A0A4S4FGZ3_9MICO</name>
<dbReference type="InterPro" id="IPR039422">
    <property type="entry name" value="MarR/SlyA-like"/>
</dbReference>
<feature type="domain" description="HTH marR-type" evidence="1">
    <location>
        <begin position="12"/>
        <end position="144"/>
    </location>
</feature>